<feature type="transmembrane region" description="Helical" evidence="1">
    <location>
        <begin position="6"/>
        <end position="39"/>
    </location>
</feature>
<evidence type="ECO:0000313" key="3">
    <source>
        <dbReference type="Proteomes" id="UP000535543"/>
    </source>
</evidence>
<dbReference type="RefSeq" id="WP_169588737.1">
    <property type="nucleotide sequence ID" value="NZ_VCQU01000005.1"/>
</dbReference>
<evidence type="ECO:0000313" key="2">
    <source>
        <dbReference type="EMBL" id="NMN96630.1"/>
    </source>
</evidence>
<name>A0A848KK58_9NOCA</name>
<accession>A0A848KK58</accession>
<reference evidence="2 3" key="2">
    <citation type="submission" date="2020-06" db="EMBL/GenBank/DDBJ databases">
        <title>Antribacter stalactiti gen. nov., sp. nov., a new member of the family Nacardiaceae isolated from a cave.</title>
        <authorList>
            <person name="Kim I.S."/>
        </authorList>
    </citation>
    <scope>NUCLEOTIDE SEQUENCE [LARGE SCALE GENOMIC DNA]</scope>
    <source>
        <strain evidence="2 3">YC2-7</strain>
    </source>
</reference>
<keyword evidence="1" id="KW-0812">Transmembrane</keyword>
<dbReference type="AlphaFoldDB" id="A0A848KK58"/>
<dbReference type="EMBL" id="VCQU01000005">
    <property type="protein sequence ID" value="NMN96630.1"/>
    <property type="molecule type" value="Genomic_DNA"/>
</dbReference>
<organism evidence="2 3">
    <name type="scientific">Antrihabitans stalactiti</name>
    <dbReference type="NCBI Taxonomy" id="2584121"/>
    <lineage>
        <taxon>Bacteria</taxon>
        <taxon>Bacillati</taxon>
        <taxon>Actinomycetota</taxon>
        <taxon>Actinomycetes</taxon>
        <taxon>Mycobacteriales</taxon>
        <taxon>Nocardiaceae</taxon>
        <taxon>Antrihabitans</taxon>
    </lineage>
</organism>
<dbReference type="Proteomes" id="UP000535543">
    <property type="component" value="Unassembled WGS sequence"/>
</dbReference>
<keyword evidence="3" id="KW-1185">Reference proteome</keyword>
<comment type="caution">
    <text evidence="2">The sequence shown here is derived from an EMBL/GenBank/DDBJ whole genome shotgun (WGS) entry which is preliminary data.</text>
</comment>
<sequence>MAGIPFIILGYFFAAVEFAWTYAWLVVPVLVAAWALLFVPSETWANVRSAITTRLRSDRTAPTAPVPAFAHGH</sequence>
<keyword evidence="1" id="KW-1133">Transmembrane helix</keyword>
<evidence type="ECO:0000256" key="1">
    <source>
        <dbReference type="SAM" id="Phobius"/>
    </source>
</evidence>
<proteinExistence type="predicted"/>
<reference evidence="2 3" key="1">
    <citation type="submission" date="2019-05" db="EMBL/GenBank/DDBJ databases">
        <authorList>
            <person name="Lee S.D."/>
        </authorList>
    </citation>
    <scope>NUCLEOTIDE SEQUENCE [LARGE SCALE GENOMIC DNA]</scope>
    <source>
        <strain evidence="2 3">YC2-7</strain>
    </source>
</reference>
<gene>
    <name evidence="2" type="ORF">FGL95_16450</name>
</gene>
<keyword evidence="1" id="KW-0472">Membrane</keyword>
<protein>
    <submittedName>
        <fullName evidence="2">Uncharacterized protein</fullName>
    </submittedName>
</protein>